<dbReference type="Gramene" id="ONK74657">
    <property type="protein sequence ID" value="ONK74657"/>
    <property type="gene ID" value="A4U43_C03F8790"/>
</dbReference>
<feature type="region of interest" description="Disordered" evidence="1">
    <location>
        <begin position="1"/>
        <end position="25"/>
    </location>
</feature>
<protein>
    <submittedName>
        <fullName evidence="2">Uncharacterized protein</fullName>
    </submittedName>
</protein>
<proteinExistence type="predicted"/>
<reference evidence="3" key="1">
    <citation type="journal article" date="2017" name="Nat. Commun.">
        <title>The asparagus genome sheds light on the origin and evolution of a young Y chromosome.</title>
        <authorList>
            <person name="Harkess A."/>
            <person name="Zhou J."/>
            <person name="Xu C."/>
            <person name="Bowers J.E."/>
            <person name="Van der Hulst R."/>
            <person name="Ayyampalayam S."/>
            <person name="Mercati F."/>
            <person name="Riccardi P."/>
            <person name="McKain M.R."/>
            <person name="Kakrana A."/>
            <person name="Tang H."/>
            <person name="Ray J."/>
            <person name="Groenendijk J."/>
            <person name="Arikit S."/>
            <person name="Mathioni S.M."/>
            <person name="Nakano M."/>
            <person name="Shan H."/>
            <person name="Telgmann-Rauber A."/>
            <person name="Kanno A."/>
            <person name="Yue Z."/>
            <person name="Chen H."/>
            <person name="Li W."/>
            <person name="Chen Y."/>
            <person name="Xu X."/>
            <person name="Zhang Y."/>
            <person name="Luo S."/>
            <person name="Chen H."/>
            <person name="Gao J."/>
            <person name="Mao Z."/>
            <person name="Pires J.C."/>
            <person name="Luo M."/>
            <person name="Kudrna D."/>
            <person name="Wing R.A."/>
            <person name="Meyers B.C."/>
            <person name="Yi K."/>
            <person name="Kong H."/>
            <person name="Lavrijsen P."/>
            <person name="Sunseri F."/>
            <person name="Falavigna A."/>
            <person name="Ye Y."/>
            <person name="Leebens-Mack J.H."/>
            <person name="Chen G."/>
        </authorList>
    </citation>
    <scope>NUCLEOTIDE SEQUENCE [LARGE SCALE GENOMIC DNA]</scope>
    <source>
        <strain evidence="3">cv. DH0086</strain>
    </source>
</reference>
<dbReference type="Proteomes" id="UP000243459">
    <property type="component" value="Chromosome 3"/>
</dbReference>
<keyword evidence="3" id="KW-1185">Reference proteome</keyword>
<evidence type="ECO:0000256" key="1">
    <source>
        <dbReference type="SAM" id="MobiDB-lite"/>
    </source>
</evidence>
<dbReference type="AlphaFoldDB" id="A0A5P1FB76"/>
<gene>
    <name evidence="2" type="ORF">A4U43_C03F8790</name>
</gene>
<dbReference type="EMBL" id="CM007383">
    <property type="protein sequence ID" value="ONK74657.1"/>
    <property type="molecule type" value="Genomic_DNA"/>
</dbReference>
<name>A0A5P1FB76_ASPOF</name>
<organism evidence="2 3">
    <name type="scientific">Asparagus officinalis</name>
    <name type="common">Garden asparagus</name>
    <dbReference type="NCBI Taxonomy" id="4686"/>
    <lineage>
        <taxon>Eukaryota</taxon>
        <taxon>Viridiplantae</taxon>
        <taxon>Streptophyta</taxon>
        <taxon>Embryophyta</taxon>
        <taxon>Tracheophyta</taxon>
        <taxon>Spermatophyta</taxon>
        <taxon>Magnoliopsida</taxon>
        <taxon>Liliopsida</taxon>
        <taxon>Asparagales</taxon>
        <taxon>Asparagaceae</taxon>
        <taxon>Asparagoideae</taxon>
        <taxon>Asparagus</taxon>
    </lineage>
</organism>
<feature type="region of interest" description="Disordered" evidence="1">
    <location>
        <begin position="86"/>
        <end position="111"/>
    </location>
</feature>
<feature type="compositionally biased region" description="Basic and acidic residues" evidence="1">
    <location>
        <begin position="1"/>
        <end position="22"/>
    </location>
</feature>
<evidence type="ECO:0000313" key="3">
    <source>
        <dbReference type="Proteomes" id="UP000243459"/>
    </source>
</evidence>
<sequence length="268" mass="31333">MPRYVHEEIKQDPRKMKAKREEEVDCENSLRKKRVKKEKRSQSTIALSEAYDKLLMLNEAYEQELVACGIDTLAIKVDIVKRFAEQKHGREKKMSSEKKKGRKRREESDDTLKEFVQGLRAKSQRTTKKPKFLESSFQTEMPKKKRKGKKVVAVVKDDNEKGEKDEEKPLAILHEDFDIRLPGTVEEGFHHNFTVHDVPDVSDDENKWLQYFLTLIVGKKMTVYEVEDQTINKYGILQLLRGGRLKDETVEALVARLQKWLKLSENAD</sequence>
<evidence type="ECO:0000313" key="2">
    <source>
        <dbReference type="EMBL" id="ONK74657.1"/>
    </source>
</evidence>
<accession>A0A5P1FB76</accession>